<dbReference type="NCBIfam" id="TIGR00756">
    <property type="entry name" value="PPR"/>
    <property type="match status" value="1"/>
</dbReference>
<protein>
    <recommendedName>
        <fullName evidence="9">Pentacotripeptide-repeat region of PRORP domain-containing protein</fullName>
    </recommendedName>
</protein>
<reference evidence="7 8" key="1">
    <citation type="journal article" date="2018" name="Mycol. Prog.">
        <title>Coniella lustricola, a new species from submerged detritus.</title>
        <authorList>
            <person name="Raudabaugh D.B."/>
            <person name="Iturriaga T."/>
            <person name="Carver A."/>
            <person name="Mondo S."/>
            <person name="Pangilinan J."/>
            <person name="Lipzen A."/>
            <person name="He G."/>
            <person name="Amirebrahimi M."/>
            <person name="Grigoriev I.V."/>
            <person name="Miller A.N."/>
        </authorList>
    </citation>
    <scope>NUCLEOTIDE SEQUENCE [LARGE SCALE GENOMIC DNA]</scope>
    <source>
        <strain evidence="7 8">B22-T-1</strain>
    </source>
</reference>
<feature type="compositionally biased region" description="Basic residues" evidence="6">
    <location>
        <begin position="1206"/>
        <end position="1219"/>
    </location>
</feature>
<accession>A0A2T3A6C3</accession>
<dbReference type="Pfam" id="PF13041">
    <property type="entry name" value="PPR_2"/>
    <property type="match status" value="1"/>
</dbReference>
<feature type="compositionally biased region" description="Acidic residues" evidence="6">
    <location>
        <begin position="161"/>
        <end position="179"/>
    </location>
</feature>
<dbReference type="PROSITE" id="PS51375">
    <property type="entry name" value="PPR"/>
    <property type="match status" value="2"/>
</dbReference>
<keyword evidence="2" id="KW-0677">Repeat</keyword>
<dbReference type="OrthoDB" id="185373at2759"/>
<evidence type="ECO:0000256" key="4">
    <source>
        <dbReference type="ARBA" id="ARBA00044511"/>
    </source>
</evidence>
<name>A0A2T3A6C3_9PEZI</name>
<dbReference type="InParanoid" id="A0A2T3A6C3"/>
<dbReference type="InterPro" id="IPR002885">
    <property type="entry name" value="PPR_rpt"/>
</dbReference>
<evidence type="ECO:0000256" key="1">
    <source>
        <dbReference type="ARBA" id="ARBA00006192"/>
    </source>
</evidence>
<dbReference type="Gene3D" id="1.25.40.10">
    <property type="entry name" value="Tetratricopeptide repeat domain"/>
    <property type="match status" value="2"/>
</dbReference>
<evidence type="ECO:0000256" key="3">
    <source>
        <dbReference type="ARBA" id="ARBA00044493"/>
    </source>
</evidence>
<proteinExistence type="inferred from homology"/>
<keyword evidence="8" id="KW-1185">Reference proteome</keyword>
<evidence type="ECO:0000256" key="6">
    <source>
        <dbReference type="SAM" id="MobiDB-lite"/>
    </source>
</evidence>
<dbReference type="STRING" id="2025994.A0A2T3A6C3"/>
<gene>
    <name evidence="7" type="ORF">BD289DRAFT_278452</name>
</gene>
<dbReference type="EMBL" id="KZ678456">
    <property type="protein sequence ID" value="PSR83697.1"/>
    <property type="molecule type" value="Genomic_DNA"/>
</dbReference>
<feature type="compositionally biased region" description="Acidic residues" evidence="6">
    <location>
        <begin position="1139"/>
        <end position="1148"/>
    </location>
</feature>
<feature type="region of interest" description="Disordered" evidence="6">
    <location>
        <begin position="156"/>
        <end position="197"/>
    </location>
</feature>
<feature type="compositionally biased region" description="Basic and acidic residues" evidence="6">
    <location>
        <begin position="1221"/>
        <end position="1236"/>
    </location>
</feature>
<evidence type="ECO:0000313" key="7">
    <source>
        <dbReference type="EMBL" id="PSR83697.1"/>
    </source>
</evidence>
<evidence type="ECO:0000313" key="8">
    <source>
        <dbReference type="Proteomes" id="UP000241462"/>
    </source>
</evidence>
<dbReference type="PANTHER" id="PTHR47447:SF23">
    <property type="entry name" value="PENTACOTRIPEPTIDE-REPEAT REGION OF PRORP DOMAIN-CONTAINING PROTEIN"/>
    <property type="match status" value="1"/>
</dbReference>
<feature type="compositionally biased region" description="Basic and acidic residues" evidence="6">
    <location>
        <begin position="1152"/>
        <end position="1161"/>
    </location>
</feature>
<feature type="repeat" description="PPR" evidence="5">
    <location>
        <begin position="552"/>
        <end position="586"/>
    </location>
</feature>
<evidence type="ECO:0000256" key="5">
    <source>
        <dbReference type="PROSITE-ProRule" id="PRU00708"/>
    </source>
</evidence>
<organism evidence="7 8">
    <name type="scientific">Coniella lustricola</name>
    <dbReference type="NCBI Taxonomy" id="2025994"/>
    <lineage>
        <taxon>Eukaryota</taxon>
        <taxon>Fungi</taxon>
        <taxon>Dikarya</taxon>
        <taxon>Ascomycota</taxon>
        <taxon>Pezizomycotina</taxon>
        <taxon>Sordariomycetes</taxon>
        <taxon>Sordariomycetidae</taxon>
        <taxon>Diaporthales</taxon>
        <taxon>Schizoparmaceae</taxon>
        <taxon>Coniella</taxon>
    </lineage>
</organism>
<comment type="subunit">
    <text evidence="4">Binds to mitochondrial small subunit 15S rRNA.</text>
</comment>
<feature type="region of interest" description="Disordered" evidence="6">
    <location>
        <begin position="1190"/>
        <end position="1236"/>
    </location>
</feature>
<dbReference type="Proteomes" id="UP000241462">
    <property type="component" value="Unassembled WGS sequence"/>
</dbReference>
<feature type="region of interest" description="Disordered" evidence="6">
    <location>
        <begin position="1112"/>
        <end position="1175"/>
    </location>
</feature>
<dbReference type="PANTHER" id="PTHR47447">
    <property type="entry name" value="OS03G0856100 PROTEIN"/>
    <property type="match status" value="1"/>
</dbReference>
<dbReference type="Pfam" id="PF13812">
    <property type="entry name" value="PPR_3"/>
    <property type="match status" value="1"/>
</dbReference>
<feature type="compositionally biased region" description="Low complexity" evidence="6">
    <location>
        <begin position="1191"/>
        <end position="1200"/>
    </location>
</feature>
<sequence>MPMLERTTASLEPCNFQRILTPSRISFTSRRRLRTAFWQHGAAEIELSNVWQTLSRECLGVLNTQFISQSLSQDAHRSSSNLALDFLWPQGTQGAVSLLRSLSPSAPAKYGQSRLYLRGSAPRLFTSSATLSQQNPSPATSEPNVVAFTSENAGAAAENSIEQEDDLHDDEPYDQDNSETGDMWPGQQEAEVPAESNVPAEVRLNETAYKFWKLIQRNRESDLEAVWLLYHQKDIPRGLRQRLRKHFFNFAMTYKPRSTLLALCLKFHSITTFHQMWNVLPSKMAPNFESLDRILSISEVMYGLKLLGRWRRSVLSSKSADQATLDTVDSIKENFLLPCVQHYGPICNPNDLIGFAHILKDHNIYEAAIMVASKDPAMRSAADRMFREYRQLPNVKVRGFVLHAMLRYVYYPTDDVAGLELVLENYYARFGRLDIGGYRRSLSFYARRGDLVAVKRLWDEYILHYDEQRKPRKPVPGKLIGDNPDFLVILHVHAVRGELSEVRRIFAEAQQSFGSELNIMCWNILLNAHAKAGEYDGAVSVFGVMKRAVRPDLYSYGTMMGMAGSRGDLEFTIELYRMAKNDGLTPNITMIDCVVEAYCQNDKLKDAESIVQMTTQKGQFTKAELATLWNSLLHHQSMRRELRAVNRLLGEMSKHGIPYNGETYTHLLRGLALCRQPHHALFLIQEAVKTKTWQPGFQHYTLLMTSFMKTGQLSEALKTSQIINRLGLPKSGQVFYKVLQALGQWATKLHRADAADEAKQVISKALRAFRKSIAADGKASKPLSQNGQVNTPWLSMAAEASNFKVRTAQASFLIFVFTHLREVATIPQILELWQASSPEASGSSEPPLKLLEALMLAAYHEKKYEEVEEIWKLIFDRVMQQSRVSAPGRTRAEPLPSTRYALNDSLKTMQRVYGAQNDPDKLRELITTVLRSGFRLDSKNWNYYIQFLVRMRRWREAFMVCEEHLMVSFHGWQRVRAKVANVPKRLPLDMRRRGQDPHYPRPISYTLMMLSKAYMDLENMAAWSAEAERLQVYIEAKCPSAIAAVKTQLRTYTDFEERLLSGNDAAAVVEGSDASLANANAAEQPEGQQQQEGDGGKDMPFAFRDMLQKIGVGNSRPTTEHVSDNPGGEDIGDISDWIDVSEGEEEDVGNASKEHEEEVKAWEAINPTDDESPSWRTLQAAETAVLKAVVSSEESLQSEEPLTHRPTTKRRKKSIRPRKLNVTEEGQHTSGKDNNE</sequence>
<evidence type="ECO:0008006" key="9">
    <source>
        <dbReference type="Google" id="ProtNLM"/>
    </source>
</evidence>
<dbReference type="AlphaFoldDB" id="A0A2T3A6C3"/>
<comment type="similarity">
    <text evidence="1">Belongs to the CCM1 family.</text>
</comment>
<feature type="repeat" description="PPR" evidence="5">
    <location>
        <begin position="518"/>
        <end position="548"/>
    </location>
</feature>
<evidence type="ECO:0000256" key="2">
    <source>
        <dbReference type="ARBA" id="ARBA00022737"/>
    </source>
</evidence>
<comment type="function">
    <text evidence="3">Regulates mitochondrial small subunit maturation by controlling 15S rRNA 5'-end processing. Localizes to the 5' precursor of the 15S rRNA in a position that is subsequently occupied by mS47 in the mature yeast mtSSU. Uses structure and sequence-specific RNA recognition, binding to a single-stranded region of the precursor and specifically recognizing bases -6 to -1. The exchange of Ccm1 for mS47 is coupled to the irreversible removal of precursor rRNA that is accompanied by conformational changes of the mitoribosomal proteins uS5m and mS26. These conformational changes signal completion of 5'-end rRNA processing through protection of the mature 5'-end of the 15S rRNA and stabilization of mS47. The removal of the 5' precursor together with the dissociation of Ccm1 may be catalyzed by the 5'-3' exoribonuclease Pet127. Involved in the specific removal of group I introns in mitochondrial encoded transcripts.</text>
</comment>
<dbReference type="InterPro" id="IPR011990">
    <property type="entry name" value="TPR-like_helical_dom_sf"/>
</dbReference>